<comment type="caution">
    <text evidence="1">The sequence shown here is derived from an EMBL/GenBank/DDBJ whole genome shotgun (WGS) entry which is preliminary data.</text>
</comment>
<reference evidence="1 2" key="1">
    <citation type="submission" date="2018-06" db="EMBL/GenBank/DDBJ databases">
        <title>Genomic Encyclopedia of Type Strains, Phase IV (KMG-IV): sequencing the most valuable type-strain genomes for metagenomic binning, comparative biology and taxonomic classification.</title>
        <authorList>
            <person name="Goeker M."/>
        </authorList>
    </citation>
    <scope>NUCLEOTIDE SEQUENCE [LARGE SCALE GENOMIC DNA]</scope>
    <source>
        <strain evidence="1 2">DSM 22112</strain>
    </source>
</reference>
<gene>
    <name evidence="1" type="ORF">DES36_12231</name>
</gene>
<keyword evidence="2" id="KW-1185">Reference proteome</keyword>
<proteinExistence type="predicted"/>
<evidence type="ECO:0000313" key="1">
    <source>
        <dbReference type="EMBL" id="RBP58606.1"/>
    </source>
</evidence>
<dbReference type="AlphaFoldDB" id="A0A366HXV7"/>
<evidence type="ECO:0000313" key="2">
    <source>
        <dbReference type="Proteomes" id="UP000253490"/>
    </source>
</evidence>
<sequence length="62" mass="7441">MDKHTERKKSEEFKEAMRDKTVGEFLNDQLYEHGITNKGDMLSQDNTDYYLKENENKNKINK</sequence>
<dbReference type="EMBL" id="QNRX01000022">
    <property type="protein sequence ID" value="RBP58606.1"/>
    <property type="molecule type" value="Genomic_DNA"/>
</dbReference>
<dbReference type="RefSeq" id="WP_113921675.1">
    <property type="nucleotide sequence ID" value="NZ_QNRX01000022.1"/>
</dbReference>
<name>A0A366HXV7_9FIRM</name>
<protein>
    <submittedName>
        <fullName evidence="1">Uncharacterized protein</fullName>
    </submittedName>
</protein>
<dbReference type="Proteomes" id="UP000253490">
    <property type="component" value="Unassembled WGS sequence"/>
</dbReference>
<organism evidence="1 2">
    <name type="scientific">Alkalibaculum bacchi</name>
    <dbReference type="NCBI Taxonomy" id="645887"/>
    <lineage>
        <taxon>Bacteria</taxon>
        <taxon>Bacillati</taxon>
        <taxon>Bacillota</taxon>
        <taxon>Clostridia</taxon>
        <taxon>Eubacteriales</taxon>
        <taxon>Eubacteriaceae</taxon>
        <taxon>Alkalibaculum</taxon>
    </lineage>
</organism>
<accession>A0A366HXV7</accession>